<dbReference type="PANTHER" id="PTHR36974">
    <property type="entry name" value="MEMBRANE PROTEIN-RELATED"/>
    <property type="match status" value="1"/>
</dbReference>
<sequence length="132" mass="14177">MTTTEHRRATTQATTRAAVWATVFGGAGVLHFAQRRAFDSLVPEGLPGERRYWTWGSGVVELGLAAAIANPSTRASAATPATLFLLAVWPGNIKMALDWQRSGSKNTLMTIGGWARVAGQVPMMLSTRKLGH</sequence>
<keyword evidence="2" id="KW-1185">Reference proteome</keyword>
<dbReference type="RefSeq" id="WP_244804611.1">
    <property type="nucleotide sequence ID" value="NZ_JALIEA010000013.1"/>
</dbReference>
<gene>
    <name evidence="1" type="ORF">MUN33_09155</name>
</gene>
<dbReference type="EMBL" id="JALIEA010000013">
    <property type="protein sequence ID" value="MCJ7858878.1"/>
    <property type="molecule type" value="Genomic_DNA"/>
</dbReference>
<organism evidence="1 2">
    <name type="scientific">Corynebacterium kalidii</name>
    <dbReference type="NCBI Taxonomy" id="2931982"/>
    <lineage>
        <taxon>Bacteria</taxon>
        <taxon>Bacillati</taxon>
        <taxon>Actinomycetota</taxon>
        <taxon>Actinomycetes</taxon>
        <taxon>Mycobacteriales</taxon>
        <taxon>Corynebacteriaceae</taxon>
        <taxon>Corynebacterium</taxon>
    </lineage>
</organism>
<evidence type="ECO:0008006" key="3">
    <source>
        <dbReference type="Google" id="ProtNLM"/>
    </source>
</evidence>
<dbReference type="Proteomes" id="UP001139207">
    <property type="component" value="Unassembled WGS sequence"/>
</dbReference>
<name>A0A9X1WIJ9_9CORY</name>
<protein>
    <recommendedName>
        <fullName evidence="3">DoxX family protein</fullName>
    </recommendedName>
</protein>
<accession>A0A9X1WIJ9</accession>
<comment type="caution">
    <text evidence="1">The sequence shown here is derived from an EMBL/GenBank/DDBJ whole genome shotgun (WGS) entry which is preliminary data.</text>
</comment>
<dbReference type="PANTHER" id="PTHR36974:SF1">
    <property type="entry name" value="DOXX FAMILY MEMBRANE PROTEIN"/>
    <property type="match status" value="1"/>
</dbReference>
<reference evidence="1" key="1">
    <citation type="submission" date="2022-04" db="EMBL/GenBank/DDBJ databases">
        <title>Corynebacterium kalidii LD5P10.</title>
        <authorList>
            <person name="Sun J.Q."/>
        </authorList>
    </citation>
    <scope>NUCLEOTIDE SEQUENCE</scope>
    <source>
        <strain evidence="1">LD5P10</strain>
    </source>
</reference>
<evidence type="ECO:0000313" key="1">
    <source>
        <dbReference type="EMBL" id="MCJ7858878.1"/>
    </source>
</evidence>
<proteinExistence type="predicted"/>
<dbReference type="AlphaFoldDB" id="A0A9X1WIJ9"/>
<evidence type="ECO:0000313" key="2">
    <source>
        <dbReference type="Proteomes" id="UP001139207"/>
    </source>
</evidence>